<organism evidence="3 4">
    <name type="scientific">Methylorubrum extorquens</name>
    <name type="common">Methylobacterium dichloromethanicum</name>
    <name type="synonym">Methylobacterium extorquens</name>
    <dbReference type="NCBI Taxonomy" id="408"/>
    <lineage>
        <taxon>Bacteria</taxon>
        <taxon>Pseudomonadati</taxon>
        <taxon>Pseudomonadota</taxon>
        <taxon>Alphaproteobacteria</taxon>
        <taxon>Hyphomicrobiales</taxon>
        <taxon>Methylobacteriaceae</taxon>
        <taxon>Methylorubrum</taxon>
    </lineage>
</organism>
<feature type="transmembrane region" description="Helical" evidence="2">
    <location>
        <begin position="51"/>
        <end position="69"/>
    </location>
</feature>
<proteinExistence type="predicted"/>
<accession>A0AAX3WFH4</accession>
<protein>
    <submittedName>
        <fullName evidence="3">Uncharacterized protein</fullName>
    </submittedName>
</protein>
<evidence type="ECO:0000313" key="4">
    <source>
        <dbReference type="Proteomes" id="UP001223720"/>
    </source>
</evidence>
<gene>
    <name evidence="3" type="ORF">KEC54_24615</name>
</gene>
<feature type="transmembrane region" description="Helical" evidence="2">
    <location>
        <begin position="20"/>
        <end position="44"/>
    </location>
</feature>
<keyword evidence="1" id="KW-0175">Coiled coil</keyword>
<evidence type="ECO:0000256" key="2">
    <source>
        <dbReference type="SAM" id="Phobius"/>
    </source>
</evidence>
<reference evidence="3" key="1">
    <citation type="journal article" date="2022" name="Biotechnol. Bioprocess Eng.">
        <title>Pan-genome Analysis Reveals Comparative Genomic Features of Central Metabolic Pathways in Methylorubrum extorquens.</title>
        <authorList>
            <person name="Lee G.M."/>
            <person name="Scott-Nevros Z.K."/>
            <person name="Lee S.-M."/>
            <person name="Kim D."/>
        </authorList>
    </citation>
    <scope>NUCLEOTIDE SEQUENCE</scope>
    <source>
        <strain evidence="3">ATCC 55366</strain>
    </source>
</reference>
<dbReference type="EMBL" id="CP073633">
    <property type="protein sequence ID" value="WHQ69484.1"/>
    <property type="molecule type" value="Genomic_DNA"/>
</dbReference>
<dbReference type="RefSeq" id="WP_283535484.1">
    <property type="nucleotide sequence ID" value="NZ_CP073633.1"/>
</dbReference>
<dbReference type="AlphaFoldDB" id="A0AAX3WFH4"/>
<evidence type="ECO:0000256" key="1">
    <source>
        <dbReference type="SAM" id="Coils"/>
    </source>
</evidence>
<feature type="coiled-coil region" evidence="1">
    <location>
        <begin position="104"/>
        <end position="131"/>
    </location>
</feature>
<keyword evidence="2" id="KW-0472">Membrane</keyword>
<dbReference type="Proteomes" id="UP001223720">
    <property type="component" value="Chromosome"/>
</dbReference>
<keyword evidence="2" id="KW-0812">Transmembrane</keyword>
<sequence>MGSLLSQAGALIANGWTAYSFAATVAGGVGLGLVVLALVATAWLPGFIRRPLLAAGIALMVGAALYQAGQAKGAHDAFALQSARAMAAEIRRTEAAETVATRIAAQAAQDLAAEQAARQKLQELNDALRTDPHRDRECLFRDLSRRLRDL</sequence>
<evidence type="ECO:0000313" key="3">
    <source>
        <dbReference type="EMBL" id="WHQ69484.1"/>
    </source>
</evidence>
<keyword evidence="2" id="KW-1133">Transmembrane helix</keyword>
<name>A0AAX3WFH4_METEX</name>